<evidence type="ECO:0000313" key="2">
    <source>
        <dbReference type="EMBL" id="SMF33031.1"/>
    </source>
</evidence>
<dbReference type="EMBL" id="FXAG01000024">
    <property type="protein sequence ID" value="SMF48014.1"/>
    <property type="molecule type" value="Genomic_DNA"/>
</dbReference>
<gene>
    <name evidence="1" type="ORF">SAMN02745746_02069</name>
    <name evidence="2" type="ORF">SAMN02745746_02617</name>
    <name evidence="3" type="ORF">SAMN02745746_03546</name>
</gene>
<accession>A0A1Y6BWP9</accession>
<dbReference type="STRING" id="1123014.SAMN02745746_02069"/>
<reference evidence="4" key="2">
    <citation type="submission" date="2017-04" db="EMBL/GenBank/DDBJ databases">
        <authorList>
            <person name="Varghese N."/>
            <person name="Submissions S."/>
        </authorList>
    </citation>
    <scope>NUCLEOTIDE SEQUENCE [LARGE SCALE GENOMIC DNA]</scope>
    <source>
        <strain evidence="4">DSM 22618</strain>
    </source>
</reference>
<organism evidence="2 4">
    <name type="scientific">Pseudogulbenkiania subflava DSM 22618</name>
    <dbReference type="NCBI Taxonomy" id="1123014"/>
    <lineage>
        <taxon>Bacteria</taxon>
        <taxon>Pseudomonadati</taxon>
        <taxon>Pseudomonadota</taxon>
        <taxon>Betaproteobacteria</taxon>
        <taxon>Neisseriales</taxon>
        <taxon>Chromobacteriaceae</taxon>
        <taxon>Pseudogulbenkiania</taxon>
    </lineage>
</organism>
<dbReference type="AlphaFoldDB" id="A0A1Y6BWP9"/>
<evidence type="ECO:0000313" key="3">
    <source>
        <dbReference type="EMBL" id="SMF48014.1"/>
    </source>
</evidence>
<keyword evidence="4" id="KW-1185">Reference proteome</keyword>
<protein>
    <submittedName>
        <fullName evidence="2">Uncharacterized protein</fullName>
    </submittedName>
</protein>
<dbReference type="EMBL" id="FXAG01000014">
    <property type="protein sequence ID" value="SMF33031.1"/>
    <property type="molecule type" value="Genomic_DNA"/>
</dbReference>
<dbReference type="EMBL" id="FXAG01000009">
    <property type="protein sequence ID" value="SMF23666.1"/>
    <property type="molecule type" value="Genomic_DNA"/>
</dbReference>
<dbReference type="Proteomes" id="UP000192920">
    <property type="component" value="Unassembled WGS sequence"/>
</dbReference>
<reference evidence="2" key="1">
    <citation type="submission" date="2017-04" db="EMBL/GenBank/DDBJ databases">
        <authorList>
            <person name="Afonso C.L."/>
            <person name="Miller P.J."/>
            <person name="Scott M.A."/>
            <person name="Spackman E."/>
            <person name="Goraichik I."/>
            <person name="Dimitrov K.M."/>
            <person name="Suarez D.L."/>
            <person name="Swayne D.E."/>
        </authorList>
    </citation>
    <scope>NUCLEOTIDE SEQUENCE [LARGE SCALE GENOMIC DNA]</scope>
    <source>
        <strain evidence="2">DSM 22618</strain>
    </source>
</reference>
<name>A0A1Y6BWP9_9NEIS</name>
<evidence type="ECO:0000313" key="4">
    <source>
        <dbReference type="Proteomes" id="UP000192920"/>
    </source>
</evidence>
<proteinExistence type="predicted"/>
<evidence type="ECO:0000313" key="1">
    <source>
        <dbReference type="EMBL" id="SMF23666.1"/>
    </source>
</evidence>
<dbReference type="RefSeq" id="WP_085276331.1">
    <property type="nucleotide sequence ID" value="NZ_FXAG01000009.1"/>
</dbReference>
<sequence>MNETAITTVVNHNECYALKNGTLVEIACPIEIYPEHADAHTNIVANGYGLELTTEPETGWAQSSICLYRAFDRALQKGKPLYYIEIFGQSSLFATLVANTFLELLEVLRVAQPLTDLIGKELTAGIHDLSQ</sequence>